<dbReference type="SMART" id="SM00369">
    <property type="entry name" value="LRR_TYP"/>
    <property type="match status" value="15"/>
</dbReference>
<evidence type="ECO:0000256" key="3">
    <source>
        <dbReference type="SAM" id="Coils"/>
    </source>
</evidence>
<dbReference type="PANTHER" id="PTHR48051">
    <property type="match status" value="1"/>
</dbReference>
<dbReference type="PROSITE" id="PS50020">
    <property type="entry name" value="WW_DOMAIN_2"/>
    <property type="match status" value="1"/>
</dbReference>
<dbReference type="SMART" id="SM00456">
    <property type="entry name" value="WW"/>
    <property type="match status" value="1"/>
</dbReference>
<dbReference type="EMBL" id="CAXAMM010002052">
    <property type="protein sequence ID" value="CAK8994555.1"/>
    <property type="molecule type" value="Genomic_DNA"/>
</dbReference>
<dbReference type="InterPro" id="IPR050216">
    <property type="entry name" value="LRR_domain-containing"/>
</dbReference>
<feature type="region of interest" description="Disordered" evidence="4">
    <location>
        <begin position="1232"/>
        <end position="1319"/>
    </location>
</feature>
<dbReference type="SUPFAM" id="SSF52047">
    <property type="entry name" value="RNI-like"/>
    <property type="match status" value="1"/>
</dbReference>
<keyword evidence="1" id="KW-0433">Leucine-rich repeat</keyword>
<feature type="compositionally biased region" description="Basic and acidic residues" evidence="4">
    <location>
        <begin position="7"/>
        <end position="23"/>
    </location>
</feature>
<dbReference type="SUPFAM" id="SSF52058">
    <property type="entry name" value="L domain-like"/>
    <property type="match status" value="2"/>
</dbReference>
<proteinExistence type="predicted"/>
<comment type="caution">
    <text evidence="6">The sequence shown here is derived from an EMBL/GenBank/DDBJ whole genome shotgun (WGS) entry which is preliminary data.</text>
</comment>
<feature type="domain" description="WW" evidence="5">
    <location>
        <begin position="515"/>
        <end position="543"/>
    </location>
</feature>
<dbReference type="InterPro" id="IPR003591">
    <property type="entry name" value="Leu-rich_rpt_typical-subtyp"/>
</dbReference>
<gene>
    <name evidence="6" type="ORF">SCF082_LOCUS3974</name>
</gene>
<dbReference type="InterPro" id="IPR036020">
    <property type="entry name" value="WW_dom_sf"/>
</dbReference>
<sequence length="1745" mass="195601">MELETGGARERARGDGADSSERRLRSRRKASARDLRRSLTESRKLRKQSTQAHFAGLSRKRSAATLLPRAQGNATSQDLEQGAQAGASLRESNQTHPTPSVPVRLPKARPRDEPTLDIEPFDDVRDIPLLERKVCDVPQGYKECFDSVGSHKVARDKFRHREEMHLLQHQLERRREAKALVDAREQRKEDKIKWTRGGTRPATNIFEVIENAPSKKLDRLLLKQTSDQRVDKLVRNAWETQQLELQGKLKIWAKPLLLSDVLQDERCRRVTNLRVARNSLESLPSGLSRLVPRLVELDVSQNLLEGLPECLSELRSLDTLRVQYNRLEELPKAVCELPALRHLWASGNTWMHLREEIGRLRSLQTLVVSDNKLVTLPAALASLEALSTLNLNHNCLETLALIPFPDESKLEAKIRERRAKPGTGWLPVDANHSGATTGFFNATTGEFRRNLPDFEAEPFEDARALADACAHLYNEIQLAAQRGATEFDVPSGPGGLLSATSSAVASMLTSRDCVWEQRWDQSSGAAYFVNLETNESQWDAPEQSMPRLDLSQLDPKQRQSRHRAKARWQLEQIGKPEWTYWIDDESGRTEFGNIVTGEILRGRIPESLDVMQRLVNLQVLLLNCNRLTDLPSGLGKLKLLRRLEASHNRIVKVPESLAEATALESINFSENRIEALPNEIGNLKRLHTLRVGGNCLKDVPDSIDGCTSLARLDLVGNKIVVLNARLGNLGSLQLIELLDNPDLVFPDRHTLGKGTPHILWNCRERLNRASKGVPPPATVRPGIGVQGEHLVVEGQFHKTLAQQMDRANATGVLKLHFLGLRALPDRLFHLTKLTELRISGHPALTNLPETLSRLRLLRVLNFAGNGLVALPEALTFWNAFPDLEELDVSDNKIEQVPAGVAVLKQLKFLGLSGNRISQLLDACFRGPMAHSLQHLRVENNRLTAFPAELCSLGELKTLFATFNSIATLPAQFGRLQSLEKLHLSNNLLAELPPSFSDLPNLRVLQLARNKIDSLEGSFCTGPLAASLQALNIQANLLTDLPVQLQNLGALQQMWFDLNPIHSPPQQLHGKTWTVQEVLEYCRERGRRFQMVCKLLAKDKEERDNFDFYPSRLIPWCTDALTDKHKYLHNGDGDQIDAAINTFLNGAFYDHTKSGFEVVGFVTGLFETRRSEKLRRVLDSVLQLLEVADRARLFPPHVFSKEPMIGFGRDNEAVPSYAFKLDAIFEPIHPLDGAESEASQDHESSVSSLPSSLQGSDDEEEGNDESSQSRHTDEEDDDGGSGEEGSSDESNDDDDDHSIAGGKSDLAPGGSRRRRADGTWPSIVQAARTLKPSHRFDFPHSRELVELALRCFEGPYGQVAWVNAPFRFEGEQDLEGIPPTIEYEDRPTSAASTMRDRMSTISGALTRSSSVVGSGKNDGGRLHNIKHRIAKLWRPPTPEQPAPTTRMYTFPPSRDDRNVVILAQLLFTTEEAARRNHEEDVRGRVLVCLEEAAQDWLEGPAGKERIRQVSVDRLGKAADNFKVISTVLGEKQGSLREAHVAMEDVEARIKAFSIGRDFKMHRIKHQRHADKLRAEAKAHLEEVTQECKALGAATQQAKERTKLKIKAMQADTRQSLCDLLQRRGEELCTEVFRLCAAKAEQRRPWDGVHGADFELWKLQRKRAAADRGEDDSQDDFALFGADGTQCDPSQAEDIRAILRESGQRDSPNFGDFQRLYRKRDPYDAFAFDTELDLIDDDDGLPRGLAD</sequence>
<feature type="compositionally biased region" description="Low complexity" evidence="4">
    <location>
        <begin position="1244"/>
        <end position="1254"/>
    </location>
</feature>
<dbReference type="Pfam" id="PF00397">
    <property type="entry name" value="WW"/>
    <property type="match status" value="1"/>
</dbReference>
<dbReference type="Proteomes" id="UP001642464">
    <property type="component" value="Unassembled WGS sequence"/>
</dbReference>
<dbReference type="SUPFAM" id="SSF51045">
    <property type="entry name" value="WW domain"/>
    <property type="match status" value="1"/>
</dbReference>
<evidence type="ECO:0000259" key="5">
    <source>
        <dbReference type="PROSITE" id="PS50020"/>
    </source>
</evidence>
<dbReference type="SMART" id="SM00364">
    <property type="entry name" value="LRR_BAC"/>
    <property type="match status" value="14"/>
</dbReference>
<dbReference type="InterPro" id="IPR001611">
    <property type="entry name" value="Leu-rich_rpt"/>
</dbReference>
<keyword evidence="3" id="KW-0175">Coiled coil</keyword>
<keyword evidence="7" id="KW-1185">Reference proteome</keyword>
<evidence type="ECO:0000256" key="1">
    <source>
        <dbReference type="ARBA" id="ARBA00022614"/>
    </source>
</evidence>
<evidence type="ECO:0000256" key="2">
    <source>
        <dbReference type="ARBA" id="ARBA00022737"/>
    </source>
</evidence>
<organism evidence="6 7">
    <name type="scientific">Durusdinium trenchii</name>
    <dbReference type="NCBI Taxonomy" id="1381693"/>
    <lineage>
        <taxon>Eukaryota</taxon>
        <taxon>Sar</taxon>
        <taxon>Alveolata</taxon>
        <taxon>Dinophyceae</taxon>
        <taxon>Suessiales</taxon>
        <taxon>Symbiodiniaceae</taxon>
        <taxon>Durusdinium</taxon>
    </lineage>
</organism>
<dbReference type="Pfam" id="PF12799">
    <property type="entry name" value="LRR_4"/>
    <property type="match status" value="1"/>
</dbReference>
<dbReference type="InterPro" id="IPR032675">
    <property type="entry name" value="LRR_dom_sf"/>
</dbReference>
<dbReference type="InterPro" id="IPR025875">
    <property type="entry name" value="Leu-rich_rpt_4"/>
</dbReference>
<feature type="compositionally biased region" description="Acidic residues" evidence="4">
    <location>
        <begin position="1273"/>
        <end position="1295"/>
    </location>
</feature>
<accession>A0ABP0HWF3</accession>
<dbReference type="PROSITE" id="PS51450">
    <property type="entry name" value="LRR"/>
    <property type="match status" value="3"/>
</dbReference>
<dbReference type="InterPro" id="IPR001202">
    <property type="entry name" value="WW_dom"/>
</dbReference>
<dbReference type="Gene3D" id="2.20.70.10">
    <property type="match status" value="1"/>
</dbReference>
<protein>
    <submittedName>
        <fullName evidence="6">Leucine-rich repeat protein lrrA</fullName>
    </submittedName>
</protein>
<feature type="coiled-coil region" evidence="3">
    <location>
        <begin position="1572"/>
        <end position="1599"/>
    </location>
</feature>
<name>A0ABP0HWF3_9DINO</name>
<reference evidence="6 7" key="1">
    <citation type="submission" date="2024-02" db="EMBL/GenBank/DDBJ databases">
        <authorList>
            <person name="Chen Y."/>
            <person name="Shah S."/>
            <person name="Dougan E. K."/>
            <person name="Thang M."/>
            <person name="Chan C."/>
        </authorList>
    </citation>
    <scope>NUCLEOTIDE SEQUENCE [LARGE SCALE GENOMIC DNA]</scope>
</reference>
<evidence type="ECO:0000313" key="7">
    <source>
        <dbReference type="Proteomes" id="UP001642464"/>
    </source>
</evidence>
<dbReference type="CDD" id="cd00201">
    <property type="entry name" value="WW"/>
    <property type="match status" value="1"/>
</dbReference>
<evidence type="ECO:0000313" key="6">
    <source>
        <dbReference type="EMBL" id="CAK8994555.1"/>
    </source>
</evidence>
<feature type="compositionally biased region" description="Basic and acidic residues" evidence="4">
    <location>
        <begin position="31"/>
        <end position="43"/>
    </location>
</feature>
<feature type="region of interest" description="Disordered" evidence="4">
    <location>
        <begin position="1"/>
        <end position="119"/>
    </location>
</feature>
<dbReference type="PANTHER" id="PTHR48051:SF54">
    <property type="entry name" value="LEUCINE-RICH REPEAT-CONTAINING PROTEIN"/>
    <property type="match status" value="1"/>
</dbReference>
<dbReference type="Gene3D" id="3.80.10.10">
    <property type="entry name" value="Ribonuclease Inhibitor"/>
    <property type="match status" value="4"/>
</dbReference>
<dbReference type="Pfam" id="PF13855">
    <property type="entry name" value="LRR_8"/>
    <property type="match status" value="2"/>
</dbReference>
<evidence type="ECO:0000256" key="4">
    <source>
        <dbReference type="SAM" id="MobiDB-lite"/>
    </source>
</evidence>
<keyword evidence="2" id="KW-0677">Repeat</keyword>